<comment type="caution">
    <text evidence="1">The sequence shown here is derived from an EMBL/GenBank/DDBJ whole genome shotgun (WGS) entry which is preliminary data.</text>
</comment>
<gene>
    <name evidence="1" type="ORF">NIES80_05310</name>
</gene>
<dbReference type="Proteomes" id="UP000299367">
    <property type="component" value="Unassembled WGS sequence"/>
</dbReference>
<protein>
    <submittedName>
        <fullName evidence="1">Uncharacterized protein</fullName>
    </submittedName>
</protein>
<evidence type="ECO:0000313" key="1">
    <source>
        <dbReference type="EMBL" id="GCL40841.1"/>
    </source>
</evidence>
<accession>A0A480ACM4</accession>
<organism evidence="1 2">
    <name type="scientific">Dolichospermum planctonicum</name>
    <dbReference type="NCBI Taxonomy" id="136072"/>
    <lineage>
        <taxon>Bacteria</taxon>
        <taxon>Bacillati</taxon>
        <taxon>Cyanobacteriota</taxon>
        <taxon>Cyanophyceae</taxon>
        <taxon>Nostocales</taxon>
        <taxon>Aphanizomenonaceae</taxon>
        <taxon>Dolichospermum</taxon>
    </lineage>
</organism>
<name>A0A480ACM4_9CYAN</name>
<dbReference type="EMBL" id="BJCF01000003">
    <property type="protein sequence ID" value="GCL40841.1"/>
    <property type="molecule type" value="Genomic_DNA"/>
</dbReference>
<sequence length="31" mass="3532">MNTLEKLELLSENCSDNTELDRIIGQLLNVI</sequence>
<reference evidence="2" key="1">
    <citation type="submission" date="2019-02" db="EMBL/GenBank/DDBJ databases">
        <title>Draft genome sequence of Dolichospermum planctonicum NIES-80.</title>
        <authorList>
            <person name="Yamaguchi H."/>
            <person name="Suzuki S."/>
            <person name="Kawachi M."/>
        </authorList>
    </citation>
    <scope>NUCLEOTIDE SEQUENCE [LARGE SCALE GENOMIC DNA]</scope>
    <source>
        <strain evidence="2">NIES-80</strain>
    </source>
</reference>
<evidence type="ECO:0000313" key="2">
    <source>
        <dbReference type="Proteomes" id="UP000299367"/>
    </source>
</evidence>
<dbReference type="AlphaFoldDB" id="A0A480ACM4"/>
<proteinExistence type="predicted"/>